<evidence type="ECO:0000313" key="4">
    <source>
        <dbReference type="Proteomes" id="UP000541444"/>
    </source>
</evidence>
<keyword evidence="1" id="KW-0175">Coiled coil</keyword>
<feature type="region of interest" description="Disordered" evidence="2">
    <location>
        <begin position="1"/>
        <end position="22"/>
    </location>
</feature>
<reference evidence="3 4" key="1">
    <citation type="journal article" date="2020" name="IScience">
        <title>Genome Sequencing of the Endangered Kingdonia uniflora (Circaeasteraceae, Ranunculales) Reveals Potential Mechanisms of Evolutionary Specialization.</title>
        <authorList>
            <person name="Sun Y."/>
            <person name="Deng T."/>
            <person name="Zhang A."/>
            <person name="Moore M.J."/>
            <person name="Landis J.B."/>
            <person name="Lin N."/>
            <person name="Zhang H."/>
            <person name="Zhang X."/>
            <person name="Huang J."/>
            <person name="Zhang X."/>
            <person name="Sun H."/>
            <person name="Wang H."/>
        </authorList>
    </citation>
    <scope>NUCLEOTIDE SEQUENCE [LARGE SCALE GENOMIC DNA]</scope>
    <source>
        <strain evidence="3">TB1705</strain>
        <tissue evidence="3">Leaf</tissue>
    </source>
</reference>
<accession>A0A7J7L648</accession>
<evidence type="ECO:0000313" key="3">
    <source>
        <dbReference type="EMBL" id="KAF6138116.1"/>
    </source>
</evidence>
<dbReference type="AlphaFoldDB" id="A0A7J7L648"/>
<keyword evidence="4" id="KW-1185">Reference proteome</keyword>
<organism evidence="3 4">
    <name type="scientific">Kingdonia uniflora</name>
    <dbReference type="NCBI Taxonomy" id="39325"/>
    <lineage>
        <taxon>Eukaryota</taxon>
        <taxon>Viridiplantae</taxon>
        <taxon>Streptophyta</taxon>
        <taxon>Embryophyta</taxon>
        <taxon>Tracheophyta</taxon>
        <taxon>Spermatophyta</taxon>
        <taxon>Magnoliopsida</taxon>
        <taxon>Ranunculales</taxon>
        <taxon>Circaeasteraceae</taxon>
        <taxon>Kingdonia</taxon>
    </lineage>
</organism>
<dbReference type="Proteomes" id="UP000541444">
    <property type="component" value="Unassembled WGS sequence"/>
</dbReference>
<comment type="caution">
    <text evidence="3">The sequence shown here is derived from an EMBL/GenBank/DDBJ whole genome shotgun (WGS) entry which is preliminary data.</text>
</comment>
<protein>
    <submittedName>
        <fullName evidence="3">Uncharacterized protein</fullName>
    </submittedName>
</protein>
<dbReference type="EMBL" id="JACGCM010002614">
    <property type="protein sequence ID" value="KAF6138116.1"/>
    <property type="molecule type" value="Genomic_DNA"/>
</dbReference>
<sequence length="306" mass="34254">MGRSSANEVSTSGRSNESNRKGERGLEQFLGFPSQLVSYPPIFYAFREFCKAKGAIRGVKSTVERKESLLDEVAEEETELELVLGELGLSRKKRVESNLKKFAKAQYTRLMTGVDEGARQTSGEEIRAKTPGLGSSAQGDLTTGKIAQRFPKRQIKTVLPTSVDDLKENEERARLTTFQGKEDTSQMVARLVKGIWLGIEEQKSELKKAKSWLEKNLTPAKTDAMKEVKQLKAAHATTIGHLQVEAKANLDETAEERDRLGRHLMLKGNSHEEAINEMSLRINDLEYELSREIETSKALLSVLMEL</sequence>
<evidence type="ECO:0000256" key="1">
    <source>
        <dbReference type="SAM" id="Coils"/>
    </source>
</evidence>
<gene>
    <name evidence="3" type="ORF">GIB67_033530</name>
</gene>
<feature type="coiled-coil region" evidence="1">
    <location>
        <begin position="59"/>
        <end position="86"/>
    </location>
</feature>
<proteinExistence type="predicted"/>
<feature type="region of interest" description="Disordered" evidence="2">
    <location>
        <begin position="116"/>
        <end position="140"/>
    </location>
</feature>
<evidence type="ECO:0000256" key="2">
    <source>
        <dbReference type="SAM" id="MobiDB-lite"/>
    </source>
</evidence>
<name>A0A7J7L648_9MAGN</name>
<feature type="compositionally biased region" description="Basic and acidic residues" evidence="2">
    <location>
        <begin position="116"/>
        <end position="128"/>
    </location>
</feature>
<feature type="compositionally biased region" description="Polar residues" evidence="2">
    <location>
        <begin position="1"/>
        <end position="16"/>
    </location>
</feature>